<dbReference type="GO" id="GO:0000156">
    <property type="term" value="F:phosphorelay response regulator activity"/>
    <property type="evidence" value="ECO:0007669"/>
    <property type="project" value="TreeGrafter"/>
</dbReference>
<dbReference type="CDD" id="cd00082">
    <property type="entry name" value="HisKA"/>
    <property type="match status" value="1"/>
</dbReference>
<dbReference type="CDD" id="cd00075">
    <property type="entry name" value="HATPase"/>
    <property type="match status" value="1"/>
</dbReference>
<evidence type="ECO:0000256" key="7">
    <source>
        <dbReference type="SAM" id="Phobius"/>
    </source>
</evidence>
<dbReference type="SMART" id="SM00387">
    <property type="entry name" value="HATPase_c"/>
    <property type="match status" value="1"/>
</dbReference>
<dbReference type="SMART" id="SM00304">
    <property type="entry name" value="HAMP"/>
    <property type="match status" value="1"/>
</dbReference>
<dbReference type="Pfam" id="PF02518">
    <property type="entry name" value="HATPase_c"/>
    <property type="match status" value="1"/>
</dbReference>
<evidence type="ECO:0000256" key="6">
    <source>
        <dbReference type="ARBA" id="ARBA00022777"/>
    </source>
</evidence>
<dbReference type="Gene3D" id="6.10.340.10">
    <property type="match status" value="1"/>
</dbReference>
<dbReference type="PANTHER" id="PTHR42878:SF14">
    <property type="entry name" value="OSMOLARITY TWO-COMPONENT SYSTEM PROTEIN SSK1"/>
    <property type="match status" value="1"/>
</dbReference>
<evidence type="ECO:0000256" key="5">
    <source>
        <dbReference type="ARBA" id="ARBA00022679"/>
    </source>
</evidence>
<comment type="catalytic activity">
    <reaction evidence="1">
        <text>ATP + protein L-histidine = ADP + protein N-phospho-L-histidine.</text>
        <dbReference type="EC" id="2.7.13.3"/>
    </reaction>
</comment>
<dbReference type="GO" id="GO:0000155">
    <property type="term" value="F:phosphorelay sensor kinase activity"/>
    <property type="evidence" value="ECO:0007669"/>
    <property type="project" value="InterPro"/>
</dbReference>
<dbReference type="Proteomes" id="UP000886384">
    <property type="component" value="Unassembled WGS sequence"/>
</dbReference>
<feature type="domain" description="Histidine kinase" evidence="8">
    <location>
        <begin position="277"/>
        <end position="482"/>
    </location>
</feature>
<organism evidence="10">
    <name type="scientific">Methylophaga aminisulfidivorans</name>
    <dbReference type="NCBI Taxonomy" id="230105"/>
    <lineage>
        <taxon>Bacteria</taxon>
        <taxon>Pseudomonadati</taxon>
        <taxon>Pseudomonadota</taxon>
        <taxon>Gammaproteobacteria</taxon>
        <taxon>Thiotrichales</taxon>
        <taxon>Piscirickettsiaceae</taxon>
        <taxon>Methylophaga</taxon>
    </lineage>
</organism>
<comment type="caution">
    <text evidence="10">The sequence shown here is derived from an EMBL/GenBank/DDBJ whole genome shotgun (WGS) entry which is preliminary data.</text>
</comment>
<keyword evidence="7" id="KW-0472">Membrane</keyword>
<dbReference type="Gene3D" id="3.30.565.10">
    <property type="entry name" value="Histidine kinase-like ATPase, C-terminal domain"/>
    <property type="match status" value="1"/>
</dbReference>
<keyword evidence="6 10" id="KW-0418">Kinase</keyword>
<dbReference type="SUPFAM" id="SSF158472">
    <property type="entry name" value="HAMP domain-like"/>
    <property type="match status" value="1"/>
</dbReference>
<evidence type="ECO:0000313" key="10">
    <source>
        <dbReference type="EMBL" id="HEC74459.1"/>
    </source>
</evidence>
<dbReference type="EC" id="2.7.13.3" evidence="3"/>
<name>A0A7C1VXL6_9GAMM</name>
<dbReference type="AlphaFoldDB" id="A0A7C1VXL6"/>
<keyword evidence="7" id="KW-1133">Transmembrane helix</keyword>
<dbReference type="Pfam" id="PF00672">
    <property type="entry name" value="HAMP"/>
    <property type="match status" value="1"/>
</dbReference>
<proteinExistence type="predicted"/>
<evidence type="ECO:0000256" key="2">
    <source>
        <dbReference type="ARBA" id="ARBA00004370"/>
    </source>
</evidence>
<gene>
    <name evidence="10" type="ORF">ENI26_08810</name>
</gene>
<sequence length="482" mass="54862">MIVFRRFNSIKGSLLLHELSFLLIILITASVGIVWAFAWQKSSEESVRLSMMNSHVQNIRGEMYRQLKEVFDSTFLNDHDALREYNQYTKQISTFLQQLYLVAEEGDESQSIKSIEIAYDKFHEETYALLITDKPTEEQTAVLDQQLETYTFTELEKAFNNFASLLLIKQRNLSDDRKKWLAQLIWLIPIPIMVAVSLLFLSRRFVNKKVIKPLGKVIHGARRISKGELDHRFTVEGVDDVHRLASAINLMAHDLLVNRDKLVEAKRQAALGELIPLVAHNIRNPLAGIRAASQVTLDEKLDPQTQEALTDIIIAVDRLERWVTSLLTYLHPIKTNFSHSKLTVIVDNVLKMSELQLAEKKLDIKKIGWLNTTSELAIDINLMEQAVFNLIQNAIEASPESSCLTFEYIENDDVHLLTISDQGKGIRFDPIAEEALGNDQAKRLSCGLGIPFALKVIKQHFGELSYSSEQEKGTKAVIRLPK</sequence>
<feature type="transmembrane region" description="Helical" evidence="7">
    <location>
        <begin position="21"/>
        <end position="39"/>
    </location>
</feature>
<dbReference type="CDD" id="cd06225">
    <property type="entry name" value="HAMP"/>
    <property type="match status" value="1"/>
</dbReference>
<protein>
    <recommendedName>
        <fullName evidence="3">histidine kinase</fullName>
        <ecNumber evidence="3">2.7.13.3</ecNumber>
    </recommendedName>
</protein>
<evidence type="ECO:0000259" key="9">
    <source>
        <dbReference type="PROSITE" id="PS50885"/>
    </source>
</evidence>
<comment type="subcellular location">
    <subcellularLocation>
        <location evidence="2">Membrane</location>
    </subcellularLocation>
</comment>
<dbReference type="EMBL" id="DRHY01000190">
    <property type="protein sequence ID" value="HEC74459.1"/>
    <property type="molecule type" value="Genomic_DNA"/>
</dbReference>
<dbReference type="PROSITE" id="PS50885">
    <property type="entry name" value="HAMP"/>
    <property type="match status" value="1"/>
</dbReference>
<keyword evidence="5" id="KW-0808">Transferase</keyword>
<dbReference type="SMART" id="SM00388">
    <property type="entry name" value="HisKA"/>
    <property type="match status" value="1"/>
</dbReference>
<dbReference type="PROSITE" id="PS50109">
    <property type="entry name" value="HIS_KIN"/>
    <property type="match status" value="1"/>
</dbReference>
<evidence type="ECO:0000256" key="1">
    <source>
        <dbReference type="ARBA" id="ARBA00000085"/>
    </source>
</evidence>
<dbReference type="PANTHER" id="PTHR42878">
    <property type="entry name" value="TWO-COMPONENT HISTIDINE KINASE"/>
    <property type="match status" value="1"/>
</dbReference>
<dbReference type="InterPro" id="IPR003594">
    <property type="entry name" value="HATPase_dom"/>
</dbReference>
<dbReference type="GO" id="GO:0030295">
    <property type="term" value="F:protein kinase activator activity"/>
    <property type="evidence" value="ECO:0007669"/>
    <property type="project" value="TreeGrafter"/>
</dbReference>
<dbReference type="Pfam" id="PF00512">
    <property type="entry name" value="HisKA"/>
    <property type="match status" value="1"/>
</dbReference>
<dbReference type="InterPro" id="IPR003660">
    <property type="entry name" value="HAMP_dom"/>
</dbReference>
<dbReference type="Gene3D" id="1.10.287.130">
    <property type="match status" value="1"/>
</dbReference>
<dbReference type="SUPFAM" id="SSF55874">
    <property type="entry name" value="ATPase domain of HSP90 chaperone/DNA topoisomerase II/histidine kinase"/>
    <property type="match status" value="1"/>
</dbReference>
<keyword evidence="7" id="KW-0812">Transmembrane</keyword>
<dbReference type="SUPFAM" id="SSF47384">
    <property type="entry name" value="Homodimeric domain of signal transducing histidine kinase"/>
    <property type="match status" value="1"/>
</dbReference>
<dbReference type="InterPro" id="IPR050351">
    <property type="entry name" value="BphY/WalK/GraS-like"/>
</dbReference>
<feature type="transmembrane region" description="Helical" evidence="7">
    <location>
        <begin position="180"/>
        <end position="201"/>
    </location>
</feature>
<dbReference type="InterPro" id="IPR036890">
    <property type="entry name" value="HATPase_C_sf"/>
</dbReference>
<feature type="domain" description="HAMP" evidence="9">
    <location>
        <begin position="208"/>
        <end position="260"/>
    </location>
</feature>
<evidence type="ECO:0000259" key="8">
    <source>
        <dbReference type="PROSITE" id="PS50109"/>
    </source>
</evidence>
<evidence type="ECO:0000256" key="3">
    <source>
        <dbReference type="ARBA" id="ARBA00012438"/>
    </source>
</evidence>
<dbReference type="GO" id="GO:0007234">
    <property type="term" value="P:osmosensory signaling via phosphorelay pathway"/>
    <property type="evidence" value="ECO:0007669"/>
    <property type="project" value="TreeGrafter"/>
</dbReference>
<keyword evidence="4" id="KW-0597">Phosphoprotein</keyword>
<evidence type="ECO:0000256" key="4">
    <source>
        <dbReference type="ARBA" id="ARBA00022553"/>
    </source>
</evidence>
<dbReference type="GO" id="GO:0016020">
    <property type="term" value="C:membrane"/>
    <property type="evidence" value="ECO:0007669"/>
    <property type="project" value="UniProtKB-SubCell"/>
</dbReference>
<reference evidence="10" key="1">
    <citation type="journal article" date="2020" name="mSystems">
        <title>Genome- and Community-Level Interaction Insights into Carbon Utilization and Element Cycling Functions of Hydrothermarchaeota in Hydrothermal Sediment.</title>
        <authorList>
            <person name="Zhou Z."/>
            <person name="Liu Y."/>
            <person name="Xu W."/>
            <person name="Pan J."/>
            <person name="Luo Z.H."/>
            <person name="Li M."/>
        </authorList>
    </citation>
    <scope>NUCLEOTIDE SEQUENCE [LARGE SCALE GENOMIC DNA]</scope>
    <source>
        <strain evidence="10">HyVt-380</strain>
    </source>
</reference>
<dbReference type="InterPro" id="IPR005467">
    <property type="entry name" value="His_kinase_dom"/>
</dbReference>
<accession>A0A7C1VXL6</accession>
<dbReference type="InterPro" id="IPR036097">
    <property type="entry name" value="HisK_dim/P_sf"/>
</dbReference>
<dbReference type="InterPro" id="IPR003661">
    <property type="entry name" value="HisK_dim/P_dom"/>
</dbReference>